<dbReference type="Proteomes" id="UP000242949">
    <property type="component" value="Unassembled WGS sequence"/>
</dbReference>
<evidence type="ECO:0000313" key="3">
    <source>
        <dbReference type="Proteomes" id="UP000242949"/>
    </source>
</evidence>
<feature type="transmembrane region" description="Helical" evidence="1">
    <location>
        <begin position="95"/>
        <end position="120"/>
    </location>
</feature>
<protein>
    <submittedName>
        <fullName evidence="2">Energy-coupling factor transport system substrate-specific component</fullName>
    </submittedName>
</protein>
<dbReference type="GO" id="GO:0022857">
    <property type="term" value="F:transmembrane transporter activity"/>
    <property type="evidence" value="ECO:0007669"/>
    <property type="project" value="InterPro"/>
</dbReference>
<keyword evidence="3" id="KW-1185">Reference proteome</keyword>
<evidence type="ECO:0000313" key="2">
    <source>
        <dbReference type="EMBL" id="SDB91582.1"/>
    </source>
</evidence>
<dbReference type="EMBL" id="FMYI01000002">
    <property type="protein sequence ID" value="SDB91582.1"/>
    <property type="molecule type" value="Genomic_DNA"/>
</dbReference>
<keyword evidence="1" id="KW-0472">Membrane</keyword>
<sequence length="164" mass="18247">MKTDRITLIAVLAALSTVGRIFFQFNPGVQPVTSLIILTTYFLGPVSGVFVAIISTYLSNMVLGMGIWTIWQMLAWCLIALIASLISLASPKKPLIYLTVIAGFSGFFYGFVFALINFVIGQVFWPYYLAGLAFDINHAVGNIIFMMILYPPLNRLFLIKHKKA</sequence>
<dbReference type="AlphaFoldDB" id="A0A1G6HBC4"/>
<feature type="transmembrane region" description="Helical" evidence="1">
    <location>
        <begin position="35"/>
        <end position="58"/>
    </location>
</feature>
<feature type="transmembrane region" description="Helical" evidence="1">
    <location>
        <begin position="6"/>
        <end position="23"/>
    </location>
</feature>
<accession>A0A1G6HBC4</accession>
<dbReference type="InterPro" id="IPR024529">
    <property type="entry name" value="ECF_trnsprt_substrate-spec"/>
</dbReference>
<feature type="transmembrane region" description="Helical" evidence="1">
    <location>
        <begin position="126"/>
        <end position="150"/>
    </location>
</feature>
<dbReference type="Pfam" id="PF12822">
    <property type="entry name" value="ECF_trnsprt"/>
    <property type="match status" value="1"/>
</dbReference>
<dbReference type="OrthoDB" id="5198189at2"/>
<keyword evidence="1" id="KW-1133">Transmembrane helix</keyword>
<dbReference type="STRING" id="1612202.SAMN05421734_102449"/>
<keyword evidence="1" id="KW-0812">Transmembrane</keyword>
<reference evidence="3" key="1">
    <citation type="submission" date="2016-09" db="EMBL/GenBank/DDBJ databases">
        <authorList>
            <person name="Varghese N."/>
            <person name="Submissions S."/>
        </authorList>
    </citation>
    <scope>NUCLEOTIDE SEQUENCE [LARGE SCALE GENOMIC DNA]</scope>
    <source>
        <strain evidence="3">S5</strain>
    </source>
</reference>
<dbReference type="RefSeq" id="WP_090793669.1">
    <property type="nucleotide sequence ID" value="NZ_FMYI01000002.1"/>
</dbReference>
<organism evidence="2 3">
    <name type="scientific">Pelagirhabdus alkalitolerans</name>
    <dbReference type="NCBI Taxonomy" id="1612202"/>
    <lineage>
        <taxon>Bacteria</taxon>
        <taxon>Bacillati</taxon>
        <taxon>Bacillota</taxon>
        <taxon>Bacilli</taxon>
        <taxon>Bacillales</taxon>
        <taxon>Bacillaceae</taxon>
        <taxon>Pelagirhabdus</taxon>
    </lineage>
</organism>
<feature type="transmembrane region" description="Helical" evidence="1">
    <location>
        <begin position="70"/>
        <end position="88"/>
    </location>
</feature>
<name>A0A1G6HBC4_9BACI</name>
<dbReference type="Gene3D" id="1.10.1760.20">
    <property type="match status" value="1"/>
</dbReference>
<proteinExistence type="predicted"/>
<gene>
    <name evidence="2" type="ORF">SAMN05421734_102449</name>
</gene>
<evidence type="ECO:0000256" key="1">
    <source>
        <dbReference type="SAM" id="Phobius"/>
    </source>
</evidence>